<dbReference type="GO" id="GO:0004030">
    <property type="term" value="F:aldehyde dehydrogenase [NAD(P)+] activity"/>
    <property type="evidence" value="ECO:0007669"/>
    <property type="project" value="UniProtKB-ARBA"/>
</dbReference>
<evidence type="ECO:0000256" key="3">
    <source>
        <dbReference type="PIRNR" id="PIRNR036490"/>
    </source>
</evidence>
<dbReference type="InterPro" id="IPR029510">
    <property type="entry name" value="Ald_DH_CS_GLU"/>
</dbReference>
<dbReference type="Gene3D" id="3.40.309.10">
    <property type="entry name" value="Aldehyde Dehydrogenase, Chain A, domain 2"/>
    <property type="match status" value="1"/>
</dbReference>
<proteinExistence type="inferred from homology"/>
<dbReference type="InterPro" id="IPR011408">
    <property type="entry name" value="Aldehyde_DH"/>
</dbReference>
<evidence type="ECO:0000313" key="8">
    <source>
        <dbReference type="Proteomes" id="UP000029858"/>
    </source>
</evidence>
<dbReference type="AlphaFoldDB" id="A0A099GFX9"/>
<evidence type="ECO:0000256" key="2">
    <source>
        <dbReference type="ARBA" id="ARBA00023002"/>
    </source>
</evidence>
<dbReference type="InterPro" id="IPR015590">
    <property type="entry name" value="Aldehyde_DH_dom"/>
</dbReference>
<keyword evidence="2 5" id="KW-0560">Oxidoreductase</keyword>
<dbReference type="RefSeq" id="WP_036710975.1">
    <property type="nucleotide sequence ID" value="NZ_JRKQ01000077.1"/>
</dbReference>
<protein>
    <submittedName>
        <fullName evidence="7">Aldehyde dehydrogenase</fullName>
    </submittedName>
</protein>
<evidence type="ECO:0000313" key="7">
    <source>
        <dbReference type="EMBL" id="KGJ21018.1"/>
    </source>
</evidence>
<dbReference type="EMBL" id="JRKQ01000077">
    <property type="protein sequence ID" value="KGJ21018.1"/>
    <property type="molecule type" value="Genomic_DNA"/>
</dbReference>
<dbReference type="InterPro" id="IPR016161">
    <property type="entry name" value="Ald_DH/histidinol_DH"/>
</dbReference>
<dbReference type="Pfam" id="PF00171">
    <property type="entry name" value="Aldedh"/>
    <property type="match status" value="2"/>
</dbReference>
<dbReference type="Proteomes" id="UP000029858">
    <property type="component" value="Unassembled WGS sequence"/>
</dbReference>
<sequence>MNITELLTTMDYGPNPEAADEAQAWLDARADWPGHFIGGAFRPDPGAPLIEVENPATRAMLARMPQVSAETVDAAVAAARDALPGWQALGPQGRARVLYALARHIQQRARFLAVLETMDNGKPIRESRDIDLPLAARHFYHHAGWAAALEAEFPGAAPWGVCAQVIPWNFPLLMLAWKIAPALAAGNTVVLKPAEQTPLTALAFAELCTEAGVPAGVVNIVFGAGETGAALVAHAGVDKVAFTGSTEVGRAIRRTTAGSGKGLTLELGGKSPFVICADADLEAAVEGVVDGIWFNGGQVCCAGSRLLVQEGIAERFHARLRDRLARLRVGDPLDKSTDIGAIVSAEQLDRIAGLVASGEAEGGTLHRADAPLPETGHFCAPGFFTGSEAASRVAREEIFGPIAVSMTFRTPDEAVELANNTAYGLAASIWSESLTTALDLAARIRAGVVWVNGTNLLDAAAPFGGMKESGFGREGGRAGLAGYLRPAGDADAAAPDPGTAVDFATPTAGTPPADEGIDRTLKLYVGGKQVRPDGGGSYAVTDGQGRLVTLAARANRKDVRNAVEAAVKAGAWARMTGHGRAQVLYFWAENMDQRRAGLTDSLTRAGLSAEAAAAEVSASIDALILAAGLADKIGGEVAQVAQDRMVALAMREPWGTVGLVCGEAAPLSGLVAAAGALMAAGNRVVAIPAPRHARAAGDLAQILATSDVPGGALNLLTGDPAELAPALASHDEVDALWLSDPRLRKAAETAAAGNLKPVVVGTPTPDAAGVRRMLDAATQRKTVWIPYGA</sequence>
<comment type="similarity">
    <text evidence="1 3 5">Belongs to the aldehyde dehydrogenase family.</text>
</comment>
<dbReference type="PIRSF" id="PIRSF036490">
    <property type="entry name" value="Aldedh_dupl"/>
    <property type="match status" value="1"/>
</dbReference>
<dbReference type="FunFam" id="3.40.605.10:FF:000001">
    <property type="entry name" value="Aldehyde dehydrogenase 1"/>
    <property type="match status" value="1"/>
</dbReference>
<feature type="domain" description="Aldehyde dehydrogenase" evidence="6">
    <location>
        <begin position="50"/>
        <end position="485"/>
    </location>
</feature>
<evidence type="ECO:0000256" key="5">
    <source>
        <dbReference type="RuleBase" id="RU003345"/>
    </source>
</evidence>
<organism evidence="7 8">
    <name type="scientific">Paracoccus sanguinis</name>
    <dbReference type="NCBI Taxonomy" id="1545044"/>
    <lineage>
        <taxon>Bacteria</taxon>
        <taxon>Pseudomonadati</taxon>
        <taxon>Pseudomonadota</taxon>
        <taxon>Alphaproteobacteria</taxon>
        <taxon>Rhodobacterales</taxon>
        <taxon>Paracoccaceae</taxon>
        <taxon>Paracoccus</taxon>
    </lineage>
</organism>
<gene>
    <name evidence="7" type="ORF">IX56_12880</name>
</gene>
<name>A0A099GFX9_9RHOB</name>
<dbReference type="PANTHER" id="PTHR11699">
    <property type="entry name" value="ALDEHYDE DEHYDROGENASE-RELATED"/>
    <property type="match status" value="1"/>
</dbReference>
<reference evidence="7 8" key="1">
    <citation type="submission" date="2014-09" db="EMBL/GenBank/DDBJ databases">
        <authorList>
            <person name="McGinnis J.M."/>
            <person name="Wolfgang W.J."/>
        </authorList>
    </citation>
    <scope>NUCLEOTIDE SEQUENCE [LARGE SCALE GENOMIC DNA]</scope>
    <source>
        <strain evidence="7 8">5503</strain>
    </source>
</reference>
<feature type="domain" description="Aldehyde dehydrogenase" evidence="6">
    <location>
        <begin position="546"/>
        <end position="774"/>
    </location>
</feature>
<dbReference type="Gene3D" id="3.40.605.10">
    <property type="entry name" value="Aldehyde Dehydrogenase, Chain A, domain 1"/>
    <property type="match status" value="2"/>
</dbReference>
<accession>A0A099GFX9</accession>
<feature type="active site" evidence="4">
    <location>
        <position position="266"/>
    </location>
</feature>
<evidence type="ECO:0000256" key="4">
    <source>
        <dbReference type="PROSITE-ProRule" id="PRU10007"/>
    </source>
</evidence>
<reference evidence="7 8" key="2">
    <citation type="submission" date="2014-10" db="EMBL/GenBank/DDBJ databases">
        <title>Paracoccus sanguinis sp. nov., isolated from clinical specimens of New York State patients.</title>
        <authorList>
            <person name="Mingle L.A."/>
            <person name="Cole J.A."/>
            <person name="Lapierre P."/>
            <person name="Musser K.A."/>
        </authorList>
    </citation>
    <scope>NUCLEOTIDE SEQUENCE [LARGE SCALE GENOMIC DNA]</scope>
    <source>
        <strain evidence="7 8">5503</strain>
    </source>
</reference>
<comment type="caution">
    <text evidence="7">The sequence shown here is derived from an EMBL/GenBank/DDBJ whole genome shotgun (WGS) entry which is preliminary data.</text>
</comment>
<dbReference type="FunFam" id="3.40.309.10:FF:000012">
    <property type="entry name" value="Betaine aldehyde dehydrogenase"/>
    <property type="match status" value="1"/>
</dbReference>
<dbReference type="InterPro" id="IPR016163">
    <property type="entry name" value="Ald_DH_C"/>
</dbReference>
<evidence type="ECO:0000259" key="6">
    <source>
        <dbReference type="Pfam" id="PF00171"/>
    </source>
</evidence>
<dbReference type="PROSITE" id="PS00687">
    <property type="entry name" value="ALDEHYDE_DEHYDR_GLU"/>
    <property type="match status" value="1"/>
</dbReference>
<dbReference type="InterPro" id="IPR016162">
    <property type="entry name" value="Ald_DH_N"/>
</dbReference>
<evidence type="ECO:0000256" key="1">
    <source>
        <dbReference type="ARBA" id="ARBA00009986"/>
    </source>
</evidence>
<dbReference type="SUPFAM" id="SSF53720">
    <property type="entry name" value="ALDH-like"/>
    <property type="match status" value="2"/>
</dbReference>